<dbReference type="STRING" id="765952.PUV_05250"/>
<evidence type="ECO:0000313" key="3">
    <source>
        <dbReference type="EMBL" id="CCB85475.1"/>
    </source>
</evidence>
<feature type="region of interest" description="Disordered" evidence="2">
    <location>
        <begin position="1"/>
        <end position="47"/>
    </location>
</feature>
<dbReference type="HOGENOM" id="CLU_452586_0_0_0"/>
<sequence>MMVPPGSGSLEPHIPPQISQVPMGSRDSLPAIDSEPLIGDATTHSPPSITTISDLMKKIDRVLAAHGLSRDQASSASQFKISMHFERPTDDPDGVLIKTWEMQIKDKEKKYSESAYCVPMKVEISFTDGKPSETFDYSFRTDISVPTAPPRPALRNGKEIKGLLASTTTEARQRAMYMAYMDALSFRHLVKASVNSQDPQYVLARQKVDTFIRTKNLLFSPMVHLEESRQWEETHKALKTRKIETMGIGVKEGDSEQFYIDFRKKIPKTANIGERTFKNAAEKYSNVHLQLDSEDPAVKIPETIAKLVPPTDPKLIPAFEQTLKNAGISPRNLLDYWPDHIESDYEKFREKSKLFMSFSSGESKLGKIKNLVGNFLPARGTARLRKLKSEIEKYEKDIDSGSLSLSSKKKPRSRLGQLKKMRDRLILEQQDQAKNKNDDEINQFRLDILNSKRPADSQVSLDEFKALPTSAVSLIDKEWEATLPTLDGSTRKRWEDILESKSDELKNAKKEFNELKQLLLDNYREFKSEHNELKRLSTDISARLNWLSKSIPGDTWETYLDADKVSKNLSKIFKLTSNAPSRFKKIQKIFTPNDIKISNIENA</sequence>
<reference key="1">
    <citation type="journal article" date="2011" name="Mol. Biol. Evol.">
        <title>Unity in variety -- the pan-genome of the Chlamydiae.</title>
        <authorList>
            <person name="Collingro A."/>
            <person name="Tischler P."/>
            <person name="Weinmaier T."/>
            <person name="Penz T."/>
            <person name="Heinz E."/>
            <person name="Brunham R.C."/>
            <person name="Read T.D."/>
            <person name="Bavoil P.M."/>
            <person name="Sachse K."/>
            <person name="Kahane S."/>
            <person name="Friedman M.G."/>
            <person name="Rattei T."/>
            <person name="Myers G.S.A."/>
            <person name="Horn M."/>
        </authorList>
    </citation>
    <scope>NUCLEOTIDE SEQUENCE</scope>
    <source>
        <strain>UV7</strain>
    </source>
</reference>
<reference evidence="3 4" key="2">
    <citation type="journal article" date="2011" name="Mol. Biol. Evol.">
        <title>Unity in variety--the pan-genome of the Chlamydiae.</title>
        <authorList>
            <person name="Collingro A."/>
            <person name="Tischler P."/>
            <person name="Weinmaier T."/>
            <person name="Penz T."/>
            <person name="Heinz E."/>
            <person name="Brunham R.C."/>
            <person name="Read T.D."/>
            <person name="Bavoil P.M."/>
            <person name="Sachse K."/>
            <person name="Kahane S."/>
            <person name="Friedman M.G."/>
            <person name="Rattei T."/>
            <person name="Myers G.S."/>
            <person name="Horn M."/>
        </authorList>
    </citation>
    <scope>NUCLEOTIDE SEQUENCE [LARGE SCALE GENOMIC DNA]</scope>
    <source>
        <strain evidence="4">UV7</strain>
    </source>
</reference>
<keyword evidence="1" id="KW-0175">Coiled coil</keyword>
<dbReference type="AlphaFoldDB" id="F8KX08"/>
<name>F8KX08_PARAV</name>
<dbReference type="Proteomes" id="UP000000495">
    <property type="component" value="Chromosome"/>
</dbReference>
<feature type="coiled-coil region" evidence="1">
    <location>
        <begin position="491"/>
        <end position="536"/>
    </location>
</feature>
<dbReference type="EMBL" id="FR872580">
    <property type="protein sequence ID" value="CCB85475.1"/>
    <property type="molecule type" value="Genomic_DNA"/>
</dbReference>
<dbReference type="KEGG" id="puv:PUV_05250"/>
<gene>
    <name evidence="3" type="ordered locus">PUV_05250</name>
</gene>
<accession>F8KX08</accession>
<evidence type="ECO:0000256" key="2">
    <source>
        <dbReference type="SAM" id="MobiDB-lite"/>
    </source>
</evidence>
<evidence type="ECO:0000256" key="1">
    <source>
        <dbReference type="SAM" id="Coils"/>
    </source>
</evidence>
<evidence type="ECO:0000313" key="4">
    <source>
        <dbReference type="Proteomes" id="UP000000495"/>
    </source>
</evidence>
<proteinExistence type="predicted"/>
<protein>
    <submittedName>
        <fullName evidence="3">Uncharacterized protein</fullName>
    </submittedName>
</protein>
<dbReference type="RefSeq" id="WP_013924414.1">
    <property type="nucleotide sequence ID" value="NC_015702.1"/>
</dbReference>
<organism evidence="3 4">
    <name type="scientific">Parachlamydia acanthamoebae (strain UV7)</name>
    <dbReference type="NCBI Taxonomy" id="765952"/>
    <lineage>
        <taxon>Bacteria</taxon>
        <taxon>Pseudomonadati</taxon>
        <taxon>Chlamydiota</taxon>
        <taxon>Chlamydiia</taxon>
        <taxon>Parachlamydiales</taxon>
        <taxon>Parachlamydiaceae</taxon>
        <taxon>Parachlamydia</taxon>
    </lineage>
</organism>
<keyword evidence="4" id="KW-1185">Reference proteome</keyword>